<dbReference type="EMBL" id="JJPW01000099">
    <property type="protein sequence ID" value="KKG97922.1"/>
    <property type="molecule type" value="Genomic_DNA"/>
</dbReference>
<evidence type="ECO:0000313" key="1">
    <source>
        <dbReference type="EMBL" id="KKG51871.1"/>
    </source>
</evidence>
<name>A0A0F8INH6_METMZ</name>
<dbReference type="SUPFAM" id="SSF52540">
    <property type="entry name" value="P-loop containing nucleoside triphosphate hydrolases"/>
    <property type="match status" value="1"/>
</dbReference>
<dbReference type="Proteomes" id="UP000034279">
    <property type="component" value="Unassembled WGS sequence"/>
</dbReference>
<proteinExistence type="predicted"/>
<evidence type="ECO:0000313" key="2">
    <source>
        <dbReference type="EMBL" id="KKG57937.1"/>
    </source>
</evidence>
<dbReference type="Proteomes" id="UP000034468">
    <property type="component" value="Unassembled WGS sequence"/>
</dbReference>
<dbReference type="AlphaFoldDB" id="A0A0F8INH6"/>
<sequence length="74" mass="8724">MILNYRFTCRKQVRTALEEIYGDKVCKTYIPRSINFTKAIRNKKTIYDYAPGSHAAVQHMKLVDELLDKWEKAT</sequence>
<dbReference type="EMBL" id="JJPV01000088">
    <property type="protein sequence ID" value="KKG98266.1"/>
    <property type="molecule type" value="Genomic_DNA"/>
</dbReference>
<dbReference type="InterPro" id="IPR027417">
    <property type="entry name" value="P-loop_NTPase"/>
</dbReference>
<reference evidence="7 8" key="1">
    <citation type="journal article" date="2015" name="ISME J.">
        <title>Genomic and phenotypic differentiation among Methanosarcina mazei populations from Columbia River sediment.</title>
        <authorList>
            <person name="Youngblut N.D."/>
            <person name="Wirth J.S."/>
            <person name="Henriksen J.R."/>
            <person name="Smith M."/>
            <person name="Simon H."/>
            <person name="Metcalf W.W."/>
            <person name="Whitaker R.J."/>
        </authorList>
    </citation>
    <scope>NUCLEOTIDE SEQUENCE [LARGE SCALE GENOMIC DNA]</scope>
    <source>
        <strain evidence="1 8">3.F.T.1A.1</strain>
        <strain evidence="2 10">3.F.T.1A.2</strain>
        <strain evidence="3 12">3.F.T.1A.4</strain>
        <strain evidence="6 11">3.H.M.1B.1</strain>
        <strain evidence="5 7">3.H.M.1B.2</strain>
        <strain evidence="4 9">3.H.M.1B.5</strain>
    </source>
</reference>
<dbReference type="EMBL" id="JJPJ01000143">
    <property type="protein sequence ID" value="KKG57937.1"/>
    <property type="molecule type" value="Genomic_DNA"/>
</dbReference>
<evidence type="ECO:0008006" key="13">
    <source>
        <dbReference type="Google" id="ProtNLM"/>
    </source>
</evidence>
<evidence type="ECO:0000313" key="7">
    <source>
        <dbReference type="Proteomes" id="UP000033835"/>
    </source>
</evidence>
<evidence type="ECO:0000313" key="8">
    <source>
        <dbReference type="Proteomes" id="UP000034188"/>
    </source>
</evidence>
<dbReference type="Proteomes" id="UP000034253">
    <property type="component" value="Unassembled WGS sequence"/>
</dbReference>
<dbReference type="EMBL" id="JJPU01000017">
    <property type="protein sequence ID" value="KKH02471.1"/>
    <property type="molecule type" value="Genomic_DNA"/>
</dbReference>
<evidence type="ECO:0000313" key="3">
    <source>
        <dbReference type="EMBL" id="KKG58260.1"/>
    </source>
</evidence>
<comment type="caution">
    <text evidence="3">The sequence shown here is derived from an EMBL/GenBank/DDBJ whole genome shotgun (WGS) entry which is preliminary data.</text>
</comment>
<dbReference type="Gene3D" id="3.40.50.300">
    <property type="entry name" value="P-loop containing nucleotide triphosphate hydrolases"/>
    <property type="match status" value="1"/>
</dbReference>
<gene>
    <name evidence="1" type="ORF">DU33_11860</name>
    <name evidence="3" type="ORF">DU45_12140</name>
    <name evidence="4" type="ORF">DU56_11540</name>
    <name evidence="2" type="ORF">DU64_12800</name>
    <name evidence="6" type="ORF">DU66_10490</name>
    <name evidence="5" type="ORF">DU68_09785</name>
</gene>
<evidence type="ECO:0000313" key="5">
    <source>
        <dbReference type="EMBL" id="KKG98266.1"/>
    </source>
</evidence>
<evidence type="ECO:0000313" key="11">
    <source>
        <dbReference type="Proteomes" id="UP000034468"/>
    </source>
</evidence>
<protein>
    <recommendedName>
        <fullName evidence="13">ParA family protein</fullName>
    </recommendedName>
</protein>
<accession>A0A0F8INH6</accession>
<dbReference type="Proteomes" id="UP000034566">
    <property type="component" value="Unassembled WGS sequence"/>
</dbReference>
<evidence type="ECO:0000313" key="4">
    <source>
        <dbReference type="EMBL" id="KKG97922.1"/>
    </source>
</evidence>
<evidence type="ECO:0000313" key="12">
    <source>
        <dbReference type="Proteomes" id="UP000034566"/>
    </source>
</evidence>
<organism evidence="3 12">
    <name type="scientific">Methanosarcina mazei</name>
    <name type="common">Methanosarcina frisia</name>
    <dbReference type="NCBI Taxonomy" id="2209"/>
    <lineage>
        <taxon>Archaea</taxon>
        <taxon>Methanobacteriati</taxon>
        <taxon>Methanobacteriota</taxon>
        <taxon>Stenosarchaea group</taxon>
        <taxon>Methanomicrobia</taxon>
        <taxon>Methanosarcinales</taxon>
        <taxon>Methanosarcinaceae</taxon>
        <taxon>Methanosarcina</taxon>
    </lineage>
</organism>
<dbReference type="PATRIC" id="fig|2209.42.peg.2606"/>
<dbReference type="EMBL" id="JJPK01000121">
    <property type="protein sequence ID" value="KKG58260.1"/>
    <property type="molecule type" value="Genomic_DNA"/>
</dbReference>
<dbReference type="Proteomes" id="UP000034188">
    <property type="component" value="Unassembled WGS sequence"/>
</dbReference>
<dbReference type="Proteomes" id="UP000033835">
    <property type="component" value="Unassembled WGS sequence"/>
</dbReference>
<evidence type="ECO:0000313" key="6">
    <source>
        <dbReference type="EMBL" id="KKH02471.1"/>
    </source>
</evidence>
<dbReference type="EMBL" id="JJPI01000117">
    <property type="protein sequence ID" value="KKG51871.1"/>
    <property type="molecule type" value="Genomic_DNA"/>
</dbReference>
<evidence type="ECO:0000313" key="10">
    <source>
        <dbReference type="Proteomes" id="UP000034279"/>
    </source>
</evidence>
<evidence type="ECO:0000313" key="9">
    <source>
        <dbReference type="Proteomes" id="UP000034253"/>
    </source>
</evidence>